<dbReference type="EMBL" id="BSYO01000025">
    <property type="protein sequence ID" value="GMH22734.1"/>
    <property type="molecule type" value="Genomic_DNA"/>
</dbReference>
<comment type="caution">
    <text evidence="1">The sequence shown here is derived from an EMBL/GenBank/DDBJ whole genome shotgun (WGS) entry which is preliminary data.</text>
</comment>
<keyword evidence="2" id="KW-1185">Reference proteome</keyword>
<organism evidence="1 2">
    <name type="scientific">Nepenthes gracilis</name>
    <name type="common">Slender pitcher plant</name>
    <dbReference type="NCBI Taxonomy" id="150966"/>
    <lineage>
        <taxon>Eukaryota</taxon>
        <taxon>Viridiplantae</taxon>
        <taxon>Streptophyta</taxon>
        <taxon>Embryophyta</taxon>
        <taxon>Tracheophyta</taxon>
        <taxon>Spermatophyta</taxon>
        <taxon>Magnoliopsida</taxon>
        <taxon>eudicotyledons</taxon>
        <taxon>Gunneridae</taxon>
        <taxon>Pentapetalae</taxon>
        <taxon>Caryophyllales</taxon>
        <taxon>Nepenthaceae</taxon>
        <taxon>Nepenthes</taxon>
    </lineage>
</organism>
<sequence length="94" mass="10768">MKLSDRGQERLENRYQFIRNWEAEPTPQIGLINGHKALGRQKARSSFPGMRKAISRGMLNSTYRTFTSVSLRTEATFATEDMVGAMVCVFFFTK</sequence>
<name>A0AAD3T4T2_NEPGR</name>
<protein>
    <submittedName>
        <fullName evidence="1">Uncharacterized protein</fullName>
    </submittedName>
</protein>
<gene>
    <name evidence="1" type="ORF">Nepgr_024577</name>
</gene>
<dbReference type="AlphaFoldDB" id="A0AAD3T4T2"/>
<reference evidence="1" key="1">
    <citation type="submission" date="2023-05" db="EMBL/GenBank/DDBJ databases">
        <title>Nepenthes gracilis genome sequencing.</title>
        <authorList>
            <person name="Fukushima K."/>
        </authorList>
    </citation>
    <scope>NUCLEOTIDE SEQUENCE</scope>
    <source>
        <strain evidence="1">SING2019-196</strain>
    </source>
</reference>
<dbReference type="Proteomes" id="UP001279734">
    <property type="component" value="Unassembled WGS sequence"/>
</dbReference>
<proteinExistence type="predicted"/>
<evidence type="ECO:0000313" key="1">
    <source>
        <dbReference type="EMBL" id="GMH22734.1"/>
    </source>
</evidence>
<accession>A0AAD3T4T2</accession>
<evidence type="ECO:0000313" key="2">
    <source>
        <dbReference type="Proteomes" id="UP001279734"/>
    </source>
</evidence>